<keyword evidence="2" id="KW-1185">Reference proteome</keyword>
<sequence>MVWRFLIKFADILGLWPFMLDEFVQAFHDYDPRLLGEIHVALLRSIIKDIEDVARTPSSTGRVNQNVTLILEVAIHKLLKGHSIVRMKVAKGKGINRGPKGALKPIDDCVGKRKVATKANKGGKSQAKKGKLAKKDPNKPKRPSKGFFVFQYEFRKTFKKENPHVKVVSAISSLSKSLGKIIGLPDSNYTQLTEVYNKYKEKALVEVERLLTLSEKREIHDVENAN</sequence>
<reference evidence="1 2" key="1">
    <citation type="journal article" date="2022" name="Plant J.">
        <title>Chromosome-level genome of Camellia lanceoleosa provides a valuable resource for understanding genome evolution and self-incompatibility.</title>
        <authorList>
            <person name="Gong W."/>
            <person name="Xiao S."/>
            <person name="Wang L."/>
            <person name="Liao Z."/>
            <person name="Chang Y."/>
            <person name="Mo W."/>
            <person name="Hu G."/>
            <person name="Li W."/>
            <person name="Zhao G."/>
            <person name="Zhu H."/>
            <person name="Hu X."/>
            <person name="Ji K."/>
            <person name="Xiang X."/>
            <person name="Song Q."/>
            <person name="Yuan D."/>
            <person name="Jin S."/>
            <person name="Zhang L."/>
        </authorList>
    </citation>
    <scope>NUCLEOTIDE SEQUENCE [LARGE SCALE GENOMIC DNA]</scope>
    <source>
        <strain evidence="1">SQ_2022a</strain>
    </source>
</reference>
<comment type="caution">
    <text evidence="1">The sequence shown here is derived from an EMBL/GenBank/DDBJ whole genome shotgun (WGS) entry which is preliminary data.</text>
</comment>
<dbReference type="EMBL" id="CM045760">
    <property type="protein sequence ID" value="KAI8026816.1"/>
    <property type="molecule type" value="Genomic_DNA"/>
</dbReference>
<accession>A0ACC0IRS2</accession>
<evidence type="ECO:0000313" key="2">
    <source>
        <dbReference type="Proteomes" id="UP001060215"/>
    </source>
</evidence>
<gene>
    <name evidence="1" type="ORF">LOK49_LG02G00907</name>
</gene>
<dbReference type="Proteomes" id="UP001060215">
    <property type="component" value="Chromosome 3"/>
</dbReference>
<protein>
    <submittedName>
        <fullName evidence="1">Homeobox-DDT domain protein RLT1</fullName>
    </submittedName>
</protein>
<organism evidence="1 2">
    <name type="scientific">Camellia lanceoleosa</name>
    <dbReference type="NCBI Taxonomy" id="1840588"/>
    <lineage>
        <taxon>Eukaryota</taxon>
        <taxon>Viridiplantae</taxon>
        <taxon>Streptophyta</taxon>
        <taxon>Embryophyta</taxon>
        <taxon>Tracheophyta</taxon>
        <taxon>Spermatophyta</taxon>
        <taxon>Magnoliopsida</taxon>
        <taxon>eudicotyledons</taxon>
        <taxon>Gunneridae</taxon>
        <taxon>Pentapetalae</taxon>
        <taxon>asterids</taxon>
        <taxon>Ericales</taxon>
        <taxon>Theaceae</taxon>
        <taxon>Camellia</taxon>
    </lineage>
</organism>
<keyword evidence="1" id="KW-0238">DNA-binding</keyword>
<proteinExistence type="predicted"/>
<name>A0ACC0IRS2_9ERIC</name>
<keyword evidence="1" id="KW-0371">Homeobox</keyword>
<evidence type="ECO:0000313" key="1">
    <source>
        <dbReference type="EMBL" id="KAI8026816.1"/>
    </source>
</evidence>